<evidence type="ECO:0000313" key="1">
    <source>
        <dbReference type="EMBL" id="GFS92927.1"/>
    </source>
</evidence>
<evidence type="ECO:0000313" key="2">
    <source>
        <dbReference type="Proteomes" id="UP000887013"/>
    </source>
</evidence>
<sequence>MFTGTVSAATSGRMRLDPCPLEFKFIYTVLSTRAAEIMATTDMHIPAIPNHYRTFLLSVLVALQRSRMLPFLNISQEIKKLRHIPVSKSNHLYRKKKKELIDDVLNSFLTF</sequence>
<protein>
    <submittedName>
        <fullName evidence="1">Uncharacterized protein</fullName>
    </submittedName>
</protein>
<comment type="caution">
    <text evidence="1">The sequence shown here is derived from an EMBL/GenBank/DDBJ whole genome shotgun (WGS) entry which is preliminary data.</text>
</comment>
<reference evidence="1" key="1">
    <citation type="submission" date="2020-08" db="EMBL/GenBank/DDBJ databases">
        <title>Multicomponent nature underlies the extraordinary mechanical properties of spider dragline silk.</title>
        <authorList>
            <person name="Kono N."/>
            <person name="Nakamura H."/>
            <person name="Mori M."/>
            <person name="Yoshida Y."/>
            <person name="Ohtoshi R."/>
            <person name="Malay A.D."/>
            <person name="Moran D.A.P."/>
            <person name="Tomita M."/>
            <person name="Numata K."/>
            <person name="Arakawa K."/>
        </authorList>
    </citation>
    <scope>NUCLEOTIDE SEQUENCE</scope>
</reference>
<accession>A0A8X6TCF2</accession>
<keyword evidence="2" id="KW-1185">Reference proteome</keyword>
<dbReference type="EMBL" id="BMAW01099999">
    <property type="protein sequence ID" value="GFS92927.1"/>
    <property type="molecule type" value="Genomic_DNA"/>
</dbReference>
<dbReference type="AlphaFoldDB" id="A0A8X6TCF2"/>
<gene>
    <name evidence="1" type="ORF">NPIL_471891</name>
</gene>
<organism evidence="1 2">
    <name type="scientific">Nephila pilipes</name>
    <name type="common">Giant wood spider</name>
    <name type="synonym">Nephila maculata</name>
    <dbReference type="NCBI Taxonomy" id="299642"/>
    <lineage>
        <taxon>Eukaryota</taxon>
        <taxon>Metazoa</taxon>
        <taxon>Ecdysozoa</taxon>
        <taxon>Arthropoda</taxon>
        <taxon>Chelicerata</taxon>
        <taxon>Arachnida</taxon>
        <taxon>Araneae</taxon>
        <taxon>Araneomorphae</taxon>
        <taxon>Entelegynae</taxon>
        <taxon>Araneoidea</taxon>
        <taxon>Nephilidae</taxon>
        <taxon>Nephila</taxon>
    </lineage>
</organism>
<dbReference type="Proteomes" id="UP000887013">
    <property type="component" value="Unassembled WGS sequence"/>
</dbReference>
<name>A0A8X6TCF2_NEPPI</name>
<proteinExistence type="predicted"/>